<dbReference type="OrthoDB" id="9780724at2"/>
<dbReference type="PANTHER" id="PTHR34047">
    <property type="entry name" value="NUCLEAR INTRON MATURASE 1, MITOCHONDRIAL-RELATED"/>
    <property type="match status" value="1"/>
</dbReference>
<dbReference type="InterPro" id="IPR051083">
    <property type="entry name" value="GrpII_Intron_Splice-Mob/Def"/>
</dbReference>
<dbReference type="RefSeq" id="WP_153089815.1">
    <property type="nucleotide sequence ID" value="NZ_JAHOEK010000049.1"/>
</dbReference>
<keyword evidence="4" id="KW-0808">Transferase</keyword>
<evidence type="ECO:0000256" key="1">
    <source>
        <dbReference type="ARBA" id="ARBA00034120"/>
    </source>
</evidence>
<dbReference type="AlphaFoldDB" id="A0A6G1VKG0"/>
<dbReference type="PANTHER" id="PTHR34047:SF3">
    <property type="entry name" value="BLR2052 PROTEIN"/>
    <property type="match status" value="1"/>
</dbReference>
<dbReference type="Pfam" id="PF08388">
    <property type="entry name" value="GIIM"/>
    <property type="match status" value="1"/>
</dbReference>
<evidence type="ECO:0000259" key="2">
    <source>
        <dbReference type="PROSITE" id="PS50878"/>
    </source>
</evidence>
<dbReference type="EC" id="2.7.7.49" evidence="4"/>
<dbReference type="EMBL" id="VZAH01000073">
    <property type="protein sequence ID" value="MQP14035.1"/>
    <property type="molecule type" value="Genomic_DNA"/>
</dbReference>
<comment type="similarity">
    <text evidence="1">Belongs to the bacterial reverse transcriptase family.</text>
</comment>
<sequence length="420" mass="49380">MNEAKPFVIDKRLVWEAYHKVKENKGSAGIDKVDQKTFDKDMSKNLYKIWNRMSSGCYFPKAVKLVEIPKSNGGTRPLGIPTIEDRIAQQVVVSVLTPILEPIFKEDSYGYRPGKGAHQAIAKAKERCYVNPWVLDMDISKFFDTINHELLMKAVRKHTEEKWVLLYIERWLKVPYQTSKGEVIERTMGVPQGSVIGPVLANLFLHYVFDEWMSRNYPTIPFERYADDTICHCVSEKQAQFLKAVLMKRFEECGLKLNEEKTKIVYCKDSNRRGDSEHTSFDFLGFTFRPRDARNRKTGQNFTAFLPAISKKSMNRIKEAVRAWKLNHKTFACLLDISNEVDTQISGWMNYYMKFGRSEFRKVLNYINERLTRWVMRKYKRFSKGRKFGRAYDWLVEYATHNRNEFSHWVKGYVPYPRLG</sequence>
<dbReference type="EMBL" id="JAHOEP010000047">
    <property type="protein sequence ID" value="MBV3409353.1"/>
    <property type="molecule type" value="Genomic_DNA"/>
</dbReference>
<dbReference type="NCBIfam" id="TIGR04416">
    <property type="entry name" value="group_II_RT_mat"/>
    <property type="match status" value="1"/>
</dbReference>
<feature type="domain" description="Reverse transcriptase" evidence="2">
    <location>
        <begin position="49"/>
        <end position="288"/>
    </location>
</feature>
<dbReference type="InterPro" id="IPR030931">
    <property type="entry name" value="Group_II_RT_mat"/>
</dbReference>
<gene>
    <name evidence="4" type="primary">ltrA</name>
    <name evidence="4" type="ORF">F7D25_06350</name>
    <name evidence="3" type="ORF">KSW80_13245</name>
</gene>
<keyword evidence="4" id="KW-0548">Nucleotidyltransferase</keyword>
<evidence type="ECO:0000313" key="5">
    <source>
        <dbReference type="Proteomes" id="UP000477980"/>
    </source>
</evidence>
<dbReference type="Pfam" id="PF00078">
    <property type="entry name" value="RVT_1"/>
    <property type="match status" value="1"/>
</dbReference>
<dbReference type="InterPro" id="IPR043502">
    <property type="entry name" value="DNA/RNA_pol_sf"/>
</dbReference>
<dbReference type="InterPro" id="IPR000477">
    <property type="entry name" value="RT_dom"/>
</dbReference>
<dbReference type="SUPFAM" id="SSF56672">
    <property type="entry name" value="DNA/RNA polymerases"/>
    <property type="match status" value="1"/>
</dbReference>
<dbReference type="PROSITE" id="PS50878">
    <property type="entry name" value="RT_POL"/>
    <property type="match status" value="1"/>
</dbReference>
<organism evidence="4 5">
    <name type="scientific">Segatella copri</name>
    <dbReference type="NCBI Taxonomy" id="165179"/>
    <lineage>
        <taxon>Bacteria</taxon>
        <taxon>Pseudomonadati</taxon>
        <taxon>Bacteroidota</taxon>
        <taxon>Bacteroidia</taxon>
        <taxon>Bacteroidales</taxon>
        <taxon>Prevotellaceae</taxon>
        <taxon>Segatella</taxon>
    </lineage>
</organism>
<evidence type="ECO:0000313" key="3">
    <source>
        <dbReference type="EMBL" id="MBV3409353.1"/>
    </source>
</evidence>
<dbReference type="GO" id="GO:0003964">
    <property type="term" value="F:RNA-directed DNA polymerase activity"/>
    <property type="evidence" value="ECO:0007669"/>
    <property type="project" value="UniProtKB-KW"/>
</dbReference>
<protein>
    <submittedName>
        <fullName evidence="4">Group II intron reverse transcriptase/maturase</fullName>
        <ecNumber evidence="4">2.7.7.49</ecNumber>
    </submittedName>
</protein>
<dbReference type="Proteomes" id="UP000477980">
    <property type="component" value="Unassembled WGS sequence"/>
</dbReference>
<keyword evidence="4" id="KW-0695">RNA-directed DNA polymerase</keyword>
<reference evidence="3" key="2">
    <citation type="submission" date="2021-06" db="EMBL/GenBank/DDBJ databases">
        <title>Collection of gut derived symbiotic bacterial strains cultured from healthy donors.</title>
        <authorList>
            <person name="Lin H."/>
            <person name="Littmann E."/>
            <person name="Pamer E.G."/>
        </authorList>
    </citation>
    <scope>NUCLEOTIDE SEQUENCE</scope>
    <source>
        <strain evidence="3">MSK.21.60</strain>
    </source>
</reference>
<evidence type="ECO:0000313" key="4">
    <source>
        <dbReference type="EMBL" id="MQP14035.1"/>
    </source>
</evidence>
<accession>A0A6G1VKG0</accession>
<comment type="caution">
    <text evidence="4">The sequence shown here is derived from an EMBL/GenBank/DDBJ whole genome shotgun (WGS) entry which is preliminary data.</text>
</comment>
<dbReference type="Proteomes" id="UP001196316">
    <property type="component" value="Unassembled WGS sequence"/>
</dbReference>
<reference evidence="4 5" key="1">
    <citation type="submission" date="2019-09" db="EMBL/GenBank/DDBJ databases">
        <title>Distinct polysaccharide growth profiles of human intestinal Prevotella copri isolates.</title>
        <authorList>
            <person name="Fehlner-Peach H."/>
            <person name="Magnabosco C."/>
            <person name="Raghavan V."/>
            <person name="Scher J.U."/>
            <person name="Tett A."/>
            <person name="Cox L.M."/>
            <person name="Gottsegen C."/>
            <person name="Watters A."/>
            <person name="Wiltshire- Gordon J.D."/>
            <person name="Segata N."/>
            <person name="Bonneau R."/>
            <person name="Littman D.R."/>
        </authorList>
    </citation>
    <scope>NUCLEOTIDE SEQUENCE [LARGE SCALE GENOMIC DNA]</scope>
    <source>
        <strain evidence="5">iAA917</strain>
        <strain evidence="4">IAA917</strain>
    </source>
</reference>
<proteinExistence type="inferred from homology"/>
<dbReference type="InterPro" id="IPR013597">
    <property type="entry name" value="Mat_intron_G2"/>
</dbReference>
<name>A0A6G1VKG0_9BACT</name>
<dbReference type="CDD" id="cd01651">
    <property type="entry name" value="RT_G2_intron"/>
    <property type="match status" value="1"/>
</dbReference>